<dbReference type="PANTHER" id="PTHR43736">
    <property type="entry name" value="ADP-RIBOSE PYROPHOSPHATASE"/>
    <property type="match status" value="1"/>
</dbReference>
<evidence type="ECO:0000259" key="4">
    <source>
        <dbReference type="PROSITE" id="PS51462"/>
    </source>
</evidence>
<dbReference type="GO" id="GO:0016787">
    <property type="term" value="F:hydrolase activity"/>
    <property type="evidence" value="ECO:0007669"/>
    <property type="project" value="UniProtKB-KW"/>
</dbReference>
<dbReference type="InterPro" id="IPR015797">
    <property type="entry name" value="NUDIX_hydrolase-like_dom_sf"/>
</dbReference>
<feature type="domain" description="Nudix hydrolase" evidence="4">
    <location>
        <begin position="17"/>
        <end position="153"/>
    </location>
</feature>
<comment type="similarity">
    <text evidence="3">Belongs to the Nudix hydrolase family.</text>
</comment>
<keyword evidence="2 3" id="KW-0378">Hydrolase</keyword>
<comment type="cofactor">
    <cofactor evidence="1">
        <name>Mg(2+)</name>
        <dbReference type="ChEBI" id="CHEBI:18420"/>
    </cofactor>
</comment>
<dbReference type="Pfam" id="PF00293">
    <property type="entry name" value="NUDIX"/>
    <property type="match status" value="1"/>
</dbReference>
<reference evidence="5" key="2">
    <citation type="submission" date="2020-09" db="EMBL/GenBank/DDBJ databases">
        <authorList>
            <person name="Sun Q."/>
            <person name="Sedlacek I."/>
        </authorList>
    </citation>
    <scope>NUCLEOTIDE SEQUENCE</scope>
    <source>
        <strain evidence="5">CCM 7086</strain>
    </source>
</reference>
<dbReference type="InterPro" id="IPR020084">
    <property type="entry name" value="NUDIX_hydrolase_CS"/>
</dbReference>
<accession>A0A8J2UKB8</accession>
<dbReference type="AlphaFoldDB" id="A0A8J2UKB8"/>
<dbReference type="EMBL" id="BMCG01000002">
    <property type="protein sequence ID" value="GGC01929.1"/>
    <property type="molecule type" value="Genomic_DNA"/>
</dbReference>
<dbReference type="Proteomes" id="UP000620266">
    <property type="component" value="Unassembled WGS sequence"/>
</dbReference>
<dbReference type="Gene3D" id="3.90.79.10">
    <property type="entry name" value="Nucleoside Triphosphate Pyrophosphohydrolase"/>
    <property type="match status" value="1"/>
</dbReference>
<organism evidence="5 6">
    <name type="scientific">Oxalicibacterium flavum</name>
    <dbReference type="NCBI Taxonomy" id="179467"/>
    <lineage>
        <taxon>Bacteria</taxon>
        <taxon>Pseudomonadati</taxon>
        <taxon>Pseudomonadota</taxon>
        <taxon>Betaproteobacteria</taxon>
        <taxon>Burkholderiales</taxon>
        <taxon>Oxalobacteraceae</taxon>
        <taxon>Oxalicibacterium</taxon>
    </lineage>
</organism>
<dbReference type="PROSITE" id="PS51462">
    <property type="entry name" value="NUDIX"/>
    <property type="match status" value="1"/>
</dbReference>
<dbReference type="PANTHER" id="PTHR43736:SF1">
    <property type="entry name" value="DIHYDRONEOPTERIN TRIPHOSPHATE DIPHOSPHATASE"/>
    <property type="match status" value="1"/>
</dbReference>
<evidence type="ECO:0000256" key="3">
    <source>
        <dbReference type="RuleBase" id="RU003476"/>
    </source>
</evidence>
<dbReference type="PRINTS" id="PR00502">
    <property type="entry name" value="NUDIXFAMILY"/>
</dbReference>
<evidence type="ECO:0000256" key="2">
    <source>
        <dbReference type="ARBA" id="ARBA00022801"/>
    </source>
</evidence>
<dbReference type="InterPro" id="IPR000086">
    <property type="entry name" value="NUDIX_hydrolase_dom"/>
</dbReference>
<reference evidence="5" key="1">
    <citation type="journal article" date="2014" name="Int. J. Syst. Evol. Microbiol.">
        <title>Complete genome sequence of Corynebacterium casei LMG S-19264T (=DSM 44701T), isolated from a smear-ripened cheese.</title>
        <authorList>
            <consortium name="US DOE Joint Genome Institute (JGI-PGF)"/>
            <person name="Walter F."/>
            <person name="Albersmeier A."/>
            <person name="Kalinowski J."/>
            <person name="Ruckert C."/>
        </authorList>
    </citation>
    <scope>NUCLEOTIDE SEQUENCE</scope>
    <source>
        <strain evidence="5">CCM 7086</strain>
    </source>
</reference>
<sequence>MAGHAIATVLMSTDPRTPVPAVIAVVLRGDHILLVCRKTPPDAGMWGFPGGKMEFGETIEQAALRELHEETGITAEAEGVLTVLDSFHRDDDGALTHHFILPAIACRWISGEPVAADDAAKAEWVPLAELCNGERELILAVDTVAALAVEAARER</sequence>
<evidence type="ECO:0000313" key="5">
    <source>
        <dbReference type="EMBL" id="GGC01929.1"/>
    </source>
</evidence>
<dbReference type="InterPro" id="IPR020476">
    <property type="entry name" value="Nudix_hydrolase"/>
</dbReference>
<protein>
    <recommendedName>
        <fullName evidence="4">Nudix hydrolase domain-containing protein</fullName>
    </recommendedName>
</protein>
<keyword evidence="6" id="KW-1185">Reference proteome</keyword>
<comment type="caution">
    <text evidence="5">The sequence shown here is derived from an EMBL/GenBank/DDBJ whole genome shotgun (WGS) entry which is preliminary data.</text>
</comment>
<gene>
    <name evidence="5" type="ORF">GCM10007205_08960</name>
</gene>
<dbReference type="PROSITE" id="PS00893">
    <property type="entry name" value="NUDIX_BOX"/>
    <property type="match status" value="1"/>
</dbReference>
<dbReference type="SUPFAM" id="SSF55811">
    <property type="entry name" value="Nudix"/>
    <property type="match status" value="1"/>
</dbReference>
<proteinExistence type="inferred from homology"/>
<dbReference type="CDD" id="cd04673">
    <property type="entry name" value="NUDIX_ADPRase"/>
    <property type="match status" value="1"/>
</dbReference>
<evidence type="ECO:0000256" key="1">
    <source>
        <dbReference type="ARBA" id="ARBA00001946"/>
    </source>
</evidence>
<name>A0A8J2UKB8_9BURK</name>
<evidence type="ECO:0000313" key="6">
    <source>
        <dbReference type="Proteomes" id="UP000620266"/>
    </source>
</evidence>